<dbReference type="Pfam" id="PF01284">
    <property type="entry name" value="MARVEL"/>
    <property type="match status" value="1"/>
</dbReference>
<evidence type="ECO:0000256" key="6">
    <source>
        <dbReference type="PIRNR" id="PIRNR011282"/>
    </source>
</evidence>
<organism evidence="8 9">
    <name type="scientific">Romanomermis culicivorax</name>
    <name type="common">Nematode worm</name>
    <dbReference type="NCBI Taxonomy" id="13658"/>
    <lineage>
        <taxon>Eukaryota</taxon>
        <taxon>Metazoa</taxon>
        <taxon>Ecdysozoa</taxon>
        <taxon>Nematoda</taxon>
        <taxon>Enoplea</taxon>
        <taxon>Dorylaimia</taxon>
        <taxon>Mermithida</taxon>
        <taxon>Mermithoidea</taxon>
        <taxon>Mermithidae</taxon>
        <taxon>Romanomermis</taxon>
    </lineage>
</organism>
<evidence type="ECO:0000259" key="7">
    <source>
        <dbReference type="PROSITE" id="PS51225"/>
    </source>
</evidence>
<keyword evidence="4 6" id="KW-1133">Transmembrane helix</keyword>
<sequence>MDKISGAYGGGLSGTNFDPIAFVKRPQVILRIVSWFFALLVFWCISSGGWISKDRQDVCVFSGSSGTCSFGTFVGVVAFLTCSVMLVIEFRFDKISSVQIRKRVVIGDLAACGIFVFFWFINFCVLTNKWVNRSAELGVFNKNPPQAAVTFSFLSILTWIDGQIGNLRIFSKWAAVYLLRRTIRERRLGITLAYDILKAGLLFMAFRRYKEGVATSFAPSYDQDFGVSGAGAAPFYPGVGGMDSYQEPPFSASNDSAMPPQYQQPAY</sequence>
<dbReference type="GO" id="GO:0031594">
    <property type="term" value="C:neuromuscular junction"/>
    <property type="evidence" value="ECO:0007669"/>
    <property type="project" value="TreeGrafter"/>
</dbReference>
<protein>
    <recommendedName>
        <fullName evidence="6">Synaptogyrin</fullName>
    </recommendedName>
</protein>
<dbReference type="InterPro" id="IPR008253">
    <property type="entry name" value="Marvel"/>
</dbReference>
<dbReference type="PANTHER" id="PTHR10838:SF20">
    <property type="entry name" value="SYNAPTOGYRIN"/>
    <property type="match status" value="1"/>
</dbReference>
<evidence type="ECO:0000313" key="8">
    <source>
        <dbReference type="Proteomes" id="UP000887565"/>
    </source>
</evidence>
<proteinExistence type="inferred from homology"/>
<evidence type="ECO:0000256" key="3">
    <source>
        <dbReference type="ARBA" id="ARBA00022692"/>
    </source>
</evidence>
<evidence type="ECO:0000256" key="4">
    <source>
        <dbReference type="ARBA" id="ARBA00022989"/>
    </source>
</evidence>
<feature type="domain" description="MARVEL" evidence="7">
    <location>
        <begin position="22"/>
        <end position="171"/>
    </location>
</feature>
<accession>A0A915IKX9</accession>
<dbReference type="WBParaSite" id="nRc.2.0.1.t14656-RA">
    <property type="protein sequence ID" value="nRc.2.0.1.t14656-RA"/>
    <property type="gene ID" value="nRc.2.0.1.g14656"/>
</dbReference>
<keyword evidence="3 6" id="KW-0812">Transmembrane</keyword>
<evidence type="ECO:0000313" key="9">
    <source>
        <dbReference type="WBParaSite" id="nRc.2.0.1.t14656-RA"/>
    </source>
</evidence>
<dbReference type="PIRSF" id="PIRSF011282">
    <property type="entry name" value="Synaptogyrin"/>
    <property type="match status" value="1"/>
</dbReference>
<evidence type="ECO:0000256" key="5">
    <source>
        <dbReference type="ARBA" id="ARBA00023136"/>
    </source>
</evidence>
<feature type="transmembrane region" description="Helical" evidence="6">
    <location>
        <begin position="148"/>
        <end position="167"/>
    </location>
</feature>
<dbReference type="InterPro" id="IPR016579">
    <property type="entry name" value="Synaptogyrin"/>
</dbReference>
<feature type="transmembrane region" description="Helical" evidence="6">
    <location>
        <begin position="28"/>
        <end position="50"/>
    </location>
</feature>
<feature type="transmembrane region" description="Helical" evidence="6">
    <location>
        <begin position="104"/>
        <end position="128"/>
    </location>
</feature>
<dbReference type="Proteomes" id="UP000887565">
    <property type="component" value="Unplaced"/>
</dbReference>
<comment type="subcellular location">
    <subcellularLocation>
        <location evidence="1 6">Membrane</location>
        <topology evidence="1 6">Multi-pass membrane protein</topology>
    </subcellularLocation>
</comment>
<dbReference type="GO" id="GO:0030672">
    <property type="term" value="C:synaptic vesicle membrane"/>
    <property type="evidence" value="ECO:0007669"/>
    <property type="project" value="TreeGrafter"/>
</dbReference>
<evidence type="ECO:0000256" key="2">
    <source>
        <dbReference type="ARBA" id="ARBA00010252"/>
    </source>
</evidence>
<keyword evidence="8" id="KW-1185">Reference proteome</keyword>
<dbReference type="PROSITE" id="PS51225">
    <property type="entry name" value="MARVEL"/>
    <property type="match status" value="1"/>
</dbReference>
<reference evidence="9" key="1">
    <citation type="submission" date="2022-11" db="UniProtKB">
        <authorList>
            <consortium name="WormBaseParasite"/>
        </authorList>
    </citation>
    <scope>IDENTIFICATION</scope>
</reference>
<dbReference type="OMA" id="FYLWSQW"/>
<dbReference type="PANTHER" id="PTHR10838">
    <property type="entry name" value="SYNAPTOGYRIN"/>
    <property type="match status" value="1"/>
</dbReference>
<feature type="transmembrane region" description="Helical" evidence="6">
    <location>
        <begin position="70"/>
        <end position="92"/>
    </location>
</feature>
<comment type="similarity">
    <text evidence="2 6">Belongs to the synaptogyrin family.</text>
</comment>
<name>A0A915IKX9_ROMCU</name>
<dbReference type="AlphaFoldDB" id="A0A915IKX9"/>
<keyword evidence="5 6" id="KW-0472">Membrane</keyword>
<evidence type="ECO:0000256" key="1">
    <source>
        <dbReference type="ARBA" id="ARBA00004141"/>
    </source>
</evidence>